<dbReference type="GO" id="GO:0005524">
    <property type="term" value="F:ATP binding"/>
    <property type="evidence" value="ECO:0007669"/>
    <property type="project" value="InterPro"/>
</dbReference>
<evidence type="ECO:0000313" key="3">
    <source>
        <dbReference type="WBParaSite" id="ACRNAN_scaffold4979.g8730.t1"/>
    </source>
</evidence>
<dbReference type="InterPro" id="IPR027417">
    <property type="entry name" value="P-loop_NTPase"/>
</dbReference>
<dbReference type="Gene3D" id="3.40.50.300">
    <property type="entry name" value="P-loop containing nucleotide triphosphate hydrolases"/>
    <property type="match status" value="1"/>
</dbReference>
<dbReference type="PANTHER" id="PTHR43394">
    <property type="entry name" value="ATP-DEPENDENT PERMEASE MDL1, MITOCHONDRIAL"/>
    <property type="match status" value="1"/>
</dbReference>
<dbReference type="PROSITE" id="PS00211">
    <property type="entry name" value="ABC_TRANSPORTER_1"/>
    <property type="match status" value="1"/>
</dbReference>
<dbReference type="WBParaSite" id="ACRNAN_scaffold4979.g8730.t1">
    <property type="protein sequence ID" value="ACRNAN_scaffold4979.g8730.t1"/>
    <property type="gene ID" value="ACRNAN_scaffold4979.g8730"/>
</dbReference>
<dbReference type="SUPFAM" id="SSF52540">
    <property type="entry name" value="P-loop containing nucleoside triphosphate hydrolases"/>
    <property type="match status" value="1"/>
</dbReference>
<feature type="domain" description="ABC transporter" evidence="1">
    <location>
        <begin position="3"/>
        <end position="91"/>
    </location>
</feature>
<reference evidence="3" key="1">
    <citation type="submission" date="2022-11" db="UniProtKB">
        <authorList>
            <consortium name="WormBaseParasite"/>
        </authorList>
    </citation>
    <scope>IDENTIFICATION</scope>
</reference>
<dbReference type="AlphaFoldDB" id="A0A914E2B9"/>
<dbReference type="Pfam" id="PF00005">
    <property type="entry name" value="ABC_tran"/>
    <property type="match status" value="1"/>
</dbReference>
<evidence type="ECO:0000259" key="1">
    <source>
        <dbReference type="Pfam" id="PF00005"/>
    </source>
</evidence>
<accession>A0A914E2B9</accession>
<dbReference type="PANTHER" id="PTHR43394:SF1">
    <property type="entry name" value="ATP-BINDING CASSETTE SUB-FAMILY B MEMBER 10, MITOCHONDRIAL"/>
    <property type="match status" value="1"/>
</dbReference>
<dbReference type="Proteomes" id="UP000887540">
    <property type="component" value="Unplaced"/>
</dbReference>
<organism evidence="2 3">
    <name type="scientific">Acrobeloides nanus</name>
    <dbReference type="NCBI Taxonomy" id="290746"/>
    <lineage>
        <taxon>Eukaryota</taxon>
        <taxon>Metazoa</taxon>
        <taxon>Ecdysozoa</taxon>
        <taxon>Nematoda</taxon>
        <taxon>Chromadorea</taxon>
        <taxon>Rhabditida</taxon>
        <taxon>Tylenchina</taxon>
        <taxon>Cephalobomorpha</taxon>
        <taxon>Cephaloboidea</taxon>
        <taxon>Cephalobidae</taxon>
        <taxon>Acrobeloides</taxon>
    </lineage>
</organism>
<sequence>MALVSQEPILFDGSISYNIKYGCDDWVTDKDVEEAASQANIHDFILTTEKGYNTLCGARGVALSGGQKQRIAIARALIRKPKILILDEATSALDAATERDIQDTLHKISQNISVIIIAHRLSTVQRANKIFVLSDKKIVQAGSHKKLMQEVDGVYYNLVNKQILHEKEDDDEENDDENNNKND</sequence>
<dbReference type="GO" id="GO:0015421">
    <property type="term" value="F:ABC-type oligopeptide transporter activity"/>
    <property type="evidence" value="ECO:0007669"/>
    <property type="project" value="TreeGrafter"/>
</dbReference>
<dbReference type="InterPro" id="IPR039421">
    <property type="entry name" value="Type_1_exporter"/>
</dbReference>
<proteinExistence type="predicted"/>
<dbReference type="InterPro" id="IPR017871">
    <property type="entry name" value="ABC_transporter-like_CS"/>
</dbReference>
<dbReference type="InterPro" id="IPR003439">
    <property type="entry name" value="ABC_transporter-like_ATP-bd"/>
</dbReference>
<protein>
    <submittedName>
        <fullName evidence="3">ABC transporter domain-containing protein</fullName>
    </submittedName>
</protein>
<evidence type="ECO:0000313" key="2">
    <source>
        <dbReference type="Proteomes" id="UP000887540"/>
    </source>
</evidence>
<keyword evidence="2" id="KW-1185">Reference proteome</keyword>
<dbReference type="GO" id="GO:0016887">
    <property type="term" value="F:ATP hydrolysis activity"/>
    <property type="evidence" value="ECO:0007669"/>
    <property type="project" value="InterPro"/>
</dbReference>
<name>A0A914E2B9_9BILA</name>